<evidence type="ECO:0000259" key="9">
    <source>
        <dbReference type="Pfam" id="PF00462"/>
    </source>
</evidence>
<sequence length="106" mass="11689">MSVEDRIRETVTGNPVVLYMKGTPQFPQCGFSATAVQILKACGVSNFASINVLEDLEVRDGIKQYANWPTIPQLYVSGEFVGGCDIMREMYQSGELQKTLKGVPIN</sequence>
<evidence type="ECO:0000256" key="1">
    <source>
        <dbReference type="ARBA" id="ARBA00009630"/>
    </source>
</evidence>
<organism evidence="10 11">
    <name type="scientific">Candidatus Methylophosphatis roskildensis</name>
    <dbReference type="NCBI Taxonomy" id="2899263"/>
    <lineage>
        <taxon>Bacteria</taxon>
        <taxon>Pseudomonadati</taxon>
        <taxon>Pseudomonadota</taxon>
        <taxon>Betaproteobacteria</taxon>
        <taxon>Nitrosomonadales</taxon>
        <taxon>Sterolibacteriaceae</taxon>
        <taxon>Candidatus Methylophosphatis</taxon>
    </lineage>
</organism>
<dbReference type="PIRSF" id="PIRSF005894">
    <property type="entry name" value="Monothiol_GRX"/>
    <property type="match status" value="1"/>
</dbReference>
<gene>
    <name evidence="10" type="primary">grxD</name>
    <name evidence="10" type="ORF">IPH26_20960</name>
</gene>
<evidence type="ECO:0000256" key="2">
    <source>
        <dbReference type="ARBA" id="ARBA00022714"/>
    </source>
</evidence>
<dbReference type="InterPro" id="IPR004480">
    <property type="entry name" value="Monothiol_GRX-rel"/>
</dbReference>
<protein>
    <recommendedName>
        <fullName evidence="7">Glutaredoxin</fullName>
    </recommendedName>
</protein>
<evidence type="ECO:0000256" key="7">
    <source>
        <dbReference type="PIRNR" id="PIRNR005894"/>
    </source>
</evidence>
<dbReference type="EMBL" id="JADJEV010000005">
    <property type="protein sequence ID" value="MBK6975303.1"/>
    <property type="molecule type" value="Genomic_DNA"/>
</dbReference>
<keyword evidence="4 8" id="KW-0408">Iron</keyword>
<dbReference type="SUPFAM" id="SSF52833">
    <property type="entry name" value="Thioredoxin-like"/>
    <property type="match status" value="1"/>
</dbReference>
<evidence type="ECO:0000256" key="6">
    <source>
        <dbReference type="ARBA" id="ARBA00023284"/>
    </source>
</evidence>
<dbReference type="PANTHER" id="PTHR10293">
    <property type="entry name" value="GLUTAREDOXIN FAMILY MEMBER"/>
    <property type="match status" value="1"/>
</dbReference>
<evidence type="ECO:0000256" key="3">
    <source>
        <dbReference type="ARBA" id="ARBA00022723"/>
    </source>
</evidence>
<dbReference type="PROSITE" id="PS51354">
    <property type="entry name" value="GLUTAREDOXIN_2"/>
    <property type="match status" value="1"/>
</dbReference>
<keyword evidence="2 8" id="KW-0001">2Fe-2S</keyword>
<dbReference type="Pfam" id="PF00462">
    <property type="entry name" value="Glutaredoxin"/>
    <property type="match status" value="1"/>
</dbReference>
<dbReference type="GO" id="GO:0051537">
    <property type="term" value="F:2 iron, 2 sulfur cluster binding"/>
    <property type="evidence" value="ECO:0007669"/>
    <property type="project" value="UniProtKB-KW"/>
</dbReference>
<evidence type="ECO:0000256" key="4">
    <source>
        <dbReference type="ARBA" id="ARBA00023004"/>
    </source>
</evidence>
<feature type="domain" description="Glutaredoxin" evidence="9">
    <location>
        <begin position="16"/>
        <end position="81"/>
    </location>
</feature>
<accession>A0A9D7E7J4</accession>
<comment type="caution">
    <text evidence="10">The sequence shown here is derived from an EMBL/GenBank/DDBJ whole genome shotgun (WGS) entry which is preliminary data.</text>
</comment>
<dbReference type="Proteomes" id="UP000807785">
    <property type="component" value="Unassembled WGS sequence"/>
</dbReference>
<dbReference type="GO" id="GO:0046872">
    <property type="term" value="F:metal ion binding"/>
    <property type="evidence" value="ECO:0007669"/>
    <property type="project" value="UniProtKB-KW"/>
</dbReference>
<reference evidence="10" key="1">
    <citation type="submission" date="2020-10" db="EMBL/GenBank/DDBJ databases">
        <title>Connecting structure to function with the recovery of over 1000 high-quality activated sludge metagenome-assembled genomes encoding full-length rRNA genes using long-read sequencing.</title>
        <authorList>
            <person name="Singleton C.M."/>
            <person name="Petriglieri F."/>
            <person name="Kristensen J.M."/>
            <person name="Kirkegaard R.H."/>
            <person name="Michaelsen T.Y."/>
            <person name="Andersen M.H."/>
            <person name="Karst S.M."/>
            <person name="Dueholm M.S."/>
            <person name="Nielsen P.H."/>
            <person name="Albertsen M."/>
        </authorList>
    </citation>
    <scope>NUCLEOTIDE SEQUENCE</scope>
    <source>
        <strain evidence="10">Bjer_18-Q3-R1-45_BAT3C.347</strain>
    </source>
</reference>
<evidence type="ECO:0000313" key="11">
    <source>
        <dbReference type="Proteomes" id="UP000807785"/>
    </source>
</evidence>
<keyword evidence="6" id="KW-0676">Redox-active center</keyword>
<evidence type="ECO:0000313" key="10">
    <source>
        <dbReference type="EMBL" id="MBK6975303.1"/>
    </source>
</evidence>
<dbReference type="InterPro" id="IPR036249">
    <property type="entry name" value="Thioredoxin-like_sf"/>
</dbReference>
<keyword evidence="3 8" id="KW-0479">Metal-binding</keyword>
<dbReference type="AlphaFoldDB" id="A0A9D7E7J4"/>
<dbReference type="InterPro" id="IPR002109">
    <property type="entry name" value="Glutaredoxin"/>
</dbReference>
<dbReference type="CDD" id="cd03028">
    <property type="entry name" value="GRX_PICOT_like"/>
    <property type="match status" value="1"/>
</dbReference>
<dbReference type="GO" id="GO:0015036">
    <property type="term" value="F:disulfide oxidoreductase activity"/>
    <property type="evidence" value="ECO:0007669"/>
    <property type="project" value="InterPro"/>
</dbReference>
<comment type="similarity">
    <text evidence="1 7">Belongs to the glutaredoxin family. Monothiol subfamily.</text>
</comment>
<evidence type="ECO:0000256" key="8">
    <source>
        <dbReference type="PIRSR" id="PIRSR005894-2"/>
    </source>
</evidence>
<keyword evidence="5 8" id="KW-0411">Iron-sulfur</keyword>
<dbReference type="NCBIfam" id="TIGR00365">
    <property type="entry name" value="Grx4 family monothiol glutaredoxin"/>
    <property type="match status" value="1"/>
</dbReference>
<dbReference type="Gene3D" id="3.40.30.10">
    <property type="entry name" value="Glutaredoxin"/>
    <property type="match status" value="1"/>
</dbReference>
<dbReference type="InterPro" id="IPR014434">
    <property type="entry name" value="Monothiol_GRX"/>
</dbReference>
<dbReference type="PANTHER" id="PTHR10293:SF72">
    <property type="entry name" value="MONOTHIOL GLUTAREDOXIN-S14, CHLOROPLASTIC"/>
    <property type="match status" value="1"/>
</dbReference>
<evidence type="ECO:0000256" key="5">
    <source>
        <dbReference type="ARBA" id="ARBA00023014"/>
    </source>
</evidence>
<proteinExistence type="inferred from homology"/>
<dbReference type="InterPro" id="IPR033658">
    <property type="entry name" value="GRX_PICOT-like"/>
</dbReference>
<name>A0A9D7E7J4_9PROT</name>
<dbReference type="FunFam" id="3.40.30.10:FF:000005">
    <property type="entry name" value="Glutaredoxin 5"/>
    <property type="match status" value="1"/>
</dbReference>
<feature type="binding site" evidence="8">
    <location>
        <position position="29"/>
    </location>
    <ligand>
        <name>[2Fe-2S] cluster</name>
        <dbReference type="ChEBI" id="CHEBI:190135"/>
        <note>ligand shared between dimeric partners</note>
    </ligand>
</feature>